<evidence type="ECO:0000256" key="1">
    <source>
        <dbReference type="ARBA" id="ARBA00022512"/>
    </source>
</evidence>
<evidence type="ECO:0000256" key="5">
    <source>
        <dbReference type="SAM" id="MobiDB-lite"/>
    </source>
</evidence>
<feature type="compositionally biased region" description="Pro residues" evidence="5">
    <location>
        <begin position="1032"/>
        <end position="1047"/>
    </location>
</feature>
<feature type="signal peptide" evidence="7">
    <location>
        <begin position="1"/>
        <end position="28"/>
    </location>
</feature>
<protein>
    <recommendedName>
        <fullName evidence="8">Gram-positive cocci surface proteins LPxTG domain-containing protein</fullName>
    </recommendedName>
</protein>
<dbReference type="Pfam" id="PF19403">
    <property type="entry name" value="SpaA_2"/>
    <property type="match status" value="10"/>
</dbReference>
<dbReference type="Proteomes" id="UP000288246">
    <property type="component" value="Unassembled WGS sequence"/>
</dbReference>
<sequence>MRRPAVPVASTVLLAVLAVLGAVAPAAAAVDPDVTGRLSLFKRIENLDTGASEGRRELWTMTAVNTEDPAYTFTGNGLNGVQSLVVPAGDYTISESGGVPGYAFVSWDCGAAGTFTDPTPTVTVPADGTLTCTVRNDAIQPSLTLRKVVTGGPASPSAWNLTAQGPTTVTGPGAASGPVRIGEYQLSETGGPSGYTAGDWVCTGGTQTGPSSVVVSLAQDVECVITNSRSQPTPHLVTLRKEVVGGPATTADFLLSGTGPPGTVEGVSGSPTVTEVPVPSGTYTLAETPTTPAAQAGYTASAWSCTAGTVSGSTLTLADGDGDAVCTVTNTWTGGTLTLVKQAVGGSLIPQAWTLSATGPVTVSGVSGGPAVTGAQVPAGTYALAESGPTNYTASGWVCDGGGGGATGTVEITAGADVTCTITNTIERGSLTLAKVVDNRAGGTALPGDFTLTAVDAPDGVVLSGPAGSPAVTRQAVDVGSSWALSEDGPPGYTAGPWTCDGATVAADVVTVDQPADVVCTVVNTWSGAFLTLVKEVEGSSAPPAAWTLTATGPEATVSGVSGSPAATRVPVPAGAYTLGESTIAGFTASGWTCGAAPIAGDVVTLAAGDDVTCTVTNVATQPHLTLTKLVANDAGGTATASQWTLSATGPTSFSGTTGTPAVTRVAITPGTYQLAESPATTPGYEASDWICQAGGAFVDAPDGVLVVPATGADGSPFTDDVRCAIVNSDVAPELTLVKTLDNRGGGPAQPSAFVLLAIGSGGLLVGSTGSVTVTDVPVGAGTYRLTEIGLTNYVSQGWTCVDASGGTVPVAADGSITLALGDDVTCTVTNRWAGAQLTLAKSVDGGPAAAQDWTLVASSPGGSSFSGTSGSAGATGVVAPGTYTLAEVARTDVAGRGYDLDAWDCGPDHPVVDRTVDLAANDEVTCTATNTWIGGTLTLQKVVVGGTAQPADFTLVATGPTGTWRGPGGSAAVRSIPVVPGVYRLAEGLDGPADYRFASWTCDSATVLGDVVIVDEGADVTCAALNVYAPPVDPPDPPQPPVPVDPTVPDAGAGGSDAALATTGTSAAAFLALALALLVGGAALRLVVRRRTA</sequence>
<evidence type="ECO:0000256" key="3">
    <source>
        <dbReference type="ARBA" id="ARBA00022729"/>
    </source>
</evidence>
<feature type="transmembrane region" description="Helical" evidence="6">
    <location>
        <begin position="1068"/>
        <end position="1089"/>
    </location>
</feature>
<evidence type="ECO:0000313" key="10">
    <source>
        <dbReference type="Proteomes" id="UP000288246"/>
    </source>
</evidence>
<evidence type="ECO:0000256" key="4">
    <source>
        <dbReference type="ARBA" id="ARBA00023088"/>
    </source>
</evidence>
<keyword evidence="6" id="KW-0472">Membrane</keyword>
<evidence type="ECO:0000256" key="6">
    <source>
        <dbReference type="SAM" id="Phobius"/>
    </source>
</evidence>
<keyword evidence="1" id="KW-0134">Cell wall</keyword>
<accession>A0A401UXM6</accession>
<dbReference type="InterPro" id="IPR045826">
    <property type="entry name" value="SpaA_PFL_dom_2"/>
</dbReference>
<comment type="caution">
    <text evidence="9">The sequence shown here is derived from an EMBL/GenBank/DDBJ whole genome shotgun (WGS) entry which is preliminary data.</text>
</comment>
<keyword evidence="4" id="KW-0572">Peptidoglycan-anchor</keyword>
<dbReference type="InterPro" id="IPR019931">
    <property type="entry name" value="LPXTG_anchor"/>
</dbReference>
<dbReference type="PROSITE" id="PS50847">
    <property type="entry name" value="GRAM_POS_ANCHORING"/>
    <property type="match status" value="1"/>
</dbReference>
<reference evidence="9 10" key="1">
    <citation type="submission" date="2018-11" db="EMBL/GenBank/DDBJ databases">
        <title>Draft genome sequence of Cellulomonas takizawaensis strain TKZ-21.</title>
        <authorList>
            <person name="Yamamura H."/>
            <person name="Hayashi T."/>
            <person name="Hamada M."/>
            <person name="Serisawa Y."/>
            <person name="Matsuyama K."/>
            <person name="Nakagawa Y."/>
            <person name="Otoguro M."/>
            <person name="Yanagida F."/>
            <person name="Hayakawa M."/>
        </authorList>
    </citation>
    <scope>NUCLEOTIDE SEQUENCE [LARGE SCALE GENOMIC DNA]</scope>
    <source>
        <strain evidence="9 10">TKZ-21</strain>
    </source>
</reference>
<feature type="chain" id="PRO_5019166788" description="Gram-positive cocci surface proteins LPxTG domain-containing protein" evidence="7">
    <location>
        <begin position="29"/>
        <end position="1094"/>
    </location>
</feature>
<gene>
    <name evidence="9" type="ORF">CTKZ_09700</name>
</gene>
<evidence type="ECO:0000256" key="2">
    <source>
        <dbReference type="ARBA" id="ARBA00022525"/>
    </source>
</evidence>
<feature type="domain" description="Gram-positive cocci surface proteins LPxTG" evidence="8">
    <location>
        <begin position="1061"/>
        <end position="1094"/>
    </location>
</feature>
<evidence type="ECO:0000256" key="7">
    <source>
        <dbReference type="SAM" id="SignalP"/>
    </source>
</evidence>
<dbReference type="OrthoDB" id="134475at2"/>
<name>A0A401UXM6_9CELL</name>
<keyword evidence="3 7" id="KW-0732">Signal</keyword>
<evidence type="ECO:0000313" key="9">
    <source>
        <dbReference type="EMBL" id="GCD19408.1"/>
    </source>
</evidence>
<feature type="compositionally biased region" description="Low complexity" evidence="5">
    <location>
        <begin position="1048"/>
        <end position="1057"/>
    </location>
</feature>
<organism evidence="9 10">
    <name type="scientific">Cellulomonas algicola</name>
    <dbReference type="NCBI Taxonomy" id="2071633"/>
    <lineage>
        <taxon>Bacteria</taxon>
        <taxon>Bacillati</taxon>
        <taxon>Actinomycetota</taxon>
        <taxon>Actinomycetes</taxon>
        <taxon>Micrococcales</taxon>
        <taxon>Cellulomonadaceae</taxon>
        <taxon>Cellulomonas</taxon>
    </lineage>
</organism>
<keyword evidence="2" id="KW-0964">Secreted</keyword>
<keyword evidence="6" id="KW-1133">Transmembrane helix</keyword>
<feature type="region of interest" description="Disordered" evidence="5">
    <location>
        <begin position="1032"/>
        <end position="1057"/>
    </location>
</feature>
<keyword evidence="10" id="KW-1185">Reference proteome</keyword>
<evidence type="ECO:0000259" key="8">
    <source>
        <dbReference type="PROSITE" id="PS50847"/>
    </source>
</evidence>
<proteinExistence type="predicted"/>
<keyword evidence="6" id="KW-0812">Transmembrane</keyword>
<dbReference type="EMBL" id="BHYL01000067">
    <property type="protein sequence ID" value="GCD19408.1"/>
    <property type="molecule type" value="Genomic_DNA"/>
</dbReference>
<dbReference type="AlphaFoldDB" id="A0A401UXM6"/>
<dbReference type="RefSeq" id="WP_124341945.1">
    <property type="nucleotide sequence ID" value="NZ_BHYL01000067.1"/>
</dbReference>